<proteinExistence type="predicted"/>
<dbReference type="EMBL" id="LPJR01000027">
    <property type="protein sequence ID" value="KWF30484.1"/>
    <property type="molecule type" value="Genomic_DNA"/>
</dbReference>
<protein>
    <submittedName>
        <fullName evidence="2">Uncharacterized protein</fullName>
    </submittedName>
</protein>
<organism evidence="2 3">
    <name type="scientific">Burkholderia pseudomultivorans</name>
    <dbReference type="NCBI Taxonomy" id="1207504"/>
    <lineage>
        <taxon>Bacteria</taxon>
        <taxon>Pseudomonadati</taxon>
        <taxon>Pseudomonadota</taxon>
        <taxon>Betaproteobacteria</taxon>
        <taxon>Burkholderiales</taxon>
        <taxon>Burkholderiaceae</taxon>
        <taxon>Burkholderia</taxon>
        <taxon>Burkholderia cepacia complex</taxon>
    </lineage>
</organism>
<dbReference type="RefSeq" id="WP_060241262.1">
    <property type="nucleotide sequence ID" value="NZ_LPJR01000027.1"/>
</dbReference>
<evidence type="ECO:0000256" key="1">
    <source>
        <dbReference type="SAM" id="MobiDB-lite"/>
    </source>
</evidence>
<sequence>MNGTPRPAIELLAGIAFPVLPTIKTASPFVGSGEQDVDTGGRHRCDGPGDEPGRAYDRNSIGMPGSVPDAVRGVDACTARRRSVRA</sequence>
<accession>A0A132EHZ3</accession>
<comment type="caution">
    <text evidence="2">The sequence shown here is derived from an EMBL/GenBank/DDBJ whole genome shotgun (WGS) entry which is preliminary data.</text>
</comment>
<feature type="region of interest" description="Disordered" evidence="1">
    <location>
        <begin position="28"/>
        <end position="69"/>
    </location>
</feature>
<evidence type="ECO:0000313" key="2">
    <source>
        <dbReference type="EMBL" id="KWF30484.1"/>
    </source>
</evidence>
<name>A0A132EHZ3_9BURK</name>
<feature type="compositionally biased region" description="Basic and acidic residues" evidence="1">
    <location>
        <begin position="39"/>
        <end position="57"/>
    </location>
</feature>
<evidence type="ECO:0000313" key="3">
    <source>
        <dbReference type="Proteomes" id="UP000062912"/>
    </source>
</evidence>
<dbReference type="Proteomes" id="UP000062912">
    <property type="component" value="Unassembled WGS sequence"/>
</dbReference>
<gene>
    <name evidence="2" type="ORF">WT56_13725</name>
</gene>
<dbReference type="AlphaFoldDB" id="A0A132EHZ3"/>
<reference evidence="2 3" key="1">
    <citation type="submission" date="2015-11" db="EMBL/GenBank/DDBJ databases">
        <title>Expanding the genomic diversity of Burkholderia species for the development of highly accurate diagnostics.</title>
        <authorList>
            <person name="Sahl J."/>
            <person name="Keim P."/>
            <person name="Wagner D."/>
        </authorList>
    </citation>
    <scope>NUCLEOTIDE SEQUENCE [LARGE SCALE GENOMIC DNA]</scope>
    <source>
        <strain evidence="2 3">MSMB368WGS</strain>
    </source>
</reference>